<dbReference type="SMART" id="SM00850">
    <property type="entry name" value="LytTR"/>
    <property type="match status" value="1"/>
</dbReference>
<dbReference type="PANTHER" id="PTHR37299">
    <property type="entry name" value="TRANSCRIPTIONAL REGULATOR-RELATED"/>
    <property type="match status" value="1"/>
</dbReference>
<gene>
    <name evidence="10" type="primary">agrA</name>
    <name evidence="10" type="ORF">R28058_30771</name>
</gene>
<feature type="domain" description="HTH LytTR-type" evidence="9">
    <location>
        <begin position="140"/>
        <end position="241"/>
    </location>
</feature>
<dbReference type="OrthoDB" id="9809318at2"/>
<organism evidence="10 11">
    <name type="scientific">Paraclostridium sordellii</name>
    <name type="common">Clostridium sordellii</name>
    <dbReference type="NCBI Taxonomy" id="1505"/>
    <lineage>
        <taxon>Bacteria</taxon>
        <taxon>Bacillati</taxon>
        <taxon>Bacillota</taxon>
        <taxon>Clostridia</taxon>
        <taxon>Peptostreptococcales</taxon>
        <taxon>Peptostreptococcaceae</taxon>
        <taxon>Paraclostridium</taxon>
    </lineage>
</organism>
<dbReference type="Proteomes" id="UP000049127">
    <property type="component" value="Unassembled WGS sequence"/>
</dbReference>
<dbReference type="PANTHER" id="PTHR37299:SF3">
    <property type="entry name" value="STAGE 0 SPORULATION PROTEIN A HOMOLOG"/>
    <property type="match status" value="1"/>
</dbReference>
<evidence type="ECO:0000256" key="3">
    <source>
        <dbReference type="ARBA" id="ARBA00023012"/>
    </source>
</evidence>
<evidence type="ECO:0000259" key="9">
    <source>
        <dbReference type="PROSITE" id="PS50930"/>
    </source>
</evidence>
<protein>
    <recommendedName>
        <fullName evidence="1">Stage 0 sporulation protein A homolog</fullName>
    </recommendedName>
</protein>
<keyword evidence="4" id="KW-0010">Activator</keyword>
<dbReference type="GO" id="GO:0003677">
    <property type="term" value="F:DNA binding"/>
    <property type="evidence" value="ECO:0007669"/>
    <property type="project" value="InterPro"/>
</dbReference>
<name>A0A0C7GEC7_PARSO</name>
<dbReference type="RefSeq" id="WP_055338171.1">
    <property type="nucleotide sequence ID" value="NZ_CDNF01000036.1"/>
</dbReference>
<comment type="function">
    <text evidence="5">May play the central regulatory role in sporulation. It may be an element of the effector pathway responsible for the activation of sporulation genes in response to nutritional stress. Spo0A may act in concert with spo0H (a sigma factor) to control the expression of some genes that are critical to the sporulation process.</text>
</comment>
<accession>A0A0C7GEC7</accession>
<sequence>MKIFICEDNEGQRFNLEQVIVSVLEKEDIKGNIELSSDSSKPIIDYISNNRCKGVYFLDIHIGEDMNGIELAEQINQIDKDAIIIMITSNKDMSHLVFKYHIGAIDYIVKENFEEVKKRVKECIICANNKLKDKSKDEYFFIERLDSVDKIKYEDILYFETCKKRFIGLNTVDSYIEFNGTLKDLEKKLDDRFIRCHKSYIVNKNKISNIDKKQRIITMEGGSKCYVSLLLLKKTVESILS</sequence>
<evidence type="ECO:0000256" key="4">
    <source>
        <dbReference type="ARBA" id="ARBA00023159"/>
    </source>
</evidence>
<comment type="function">
    <text evidence="6">Required for high-level post-exponential phase expression of a series of secreted proteins.</text>
</comment>
<feature type="domain" description="Response regulatory" evidence="8">
    <location>
        <begin position="2"/>
        <end position="125"/>
    </location>
</feature>
<evidence type="ECO:0000256" key="2">
    <source>
        <dbReference type="ARBA" id="ARBA00022490"/>
    </source>
</evidence>
<keyword evidence="3" id="KW-0902">Two-component regulatory system</keyword>
<evidence type="ECO:0000313" key="10">
    <source>
        <dbReference type="EMBL" id="CEQ05386.1"/>
    </source>
</evidence>
<reference evidence="10 11" key="1">
    <citation type="submission" date="2015-01" db="EMBL/GenBank/DDBJ databases">
        <authorList>
            <person name="Aslett A.Martin."/>
            <person name="De Silva Nishadi"/>
        </authorList>
    </citation>
    <scope>NUCLEOTIDE SEQUENCE [LARGE SCALE GENOMIC DNA]</scope>
    <source>
        <strain evidence="10 11">R28058</strain>
    </source>
</reference>
<evidence type="ECO:0000256" key="7">
    <source>
        <dbReference type="PROSITE-ProRule" id="PRU00169"/>
    </source>
</evidence>
<evidence type="ECO:0000256" key="1">
    <source>
        <dbReference type="ARBA" id="ARBA00018672"/>
    </source>
</evidence>
<dbReference type="Gene3D" id="3.40.50.2300">
    <property type="match status" value="1"/>
</dbReference>
<dbReference type="Pfam" id="PF04397">
    <property type="entry name" value="LytTR"/>
    <property type="match status" value="1"/>
</dbReference>
<dbReference type="InterPro" id="IPR007492">
    <property type="entry name" value="LytTR_DNA-bd_dom"/>
</dbReference>
<dbReference type="InterPro" id="IPR001789">
    <property type="entry name" value="Sig_transdc_resp-reg_receiver"/>
</dbReference>
<evidence type="ECO:0000313" key="11">
    <source>
        <dbReference type="Proteomes" id="UP000049127"/>
    </source>
</evidence>
<evidence type="ECO:0000256" key="6">
    <source>
        <dbReference type="ARBA" id="ARBA00037164"/>
    </source>
</evidence>
<dbReference type="AlphaFoldDB" id="A0A0C7GEC7"/>
<dbReference type="SUPFAM" id="SSF52172">
    <property type="entry name" value="CheY-like"/>
    <property type="match status" value="1"/>
</dbReference>
<keyword evidence="2" id="KW-0963">Cytoplasm</keyword>
<proteinExistence type="predicted"/>
<dbReference type="PROSITE" id="PS50110">
    <property type="entry name" value="RESPONSE_REGULATORY"/>
    <property type="match status" value="1"/>
</dbReference>
<dbReference type="Pfam" id="PF00072">
    <property type="entry name" value="Response_reg"/>
    <property type="match status" value="1"/>
</dbReference>
<dbReference type="EMBL" id="CEKZ01000025">
    <property type="protein sequence ID" value="CEQ05386.1"/>
    <property type="molecule type" value="Genomic_DNA"/>
</dbReference>
<dbReference type="PROSITE" id="PS50930">
    <property type="entry name" value="HTH_LYTTR"/>
    <property type="match status" value="1"/>
</dbReference>
<evidence type="ECO:0000259" key="8">
    <source>
        <dbReference type="PROSITE" id="PS50110"/>
    </source>
</evidence>
<feature type="modified residue" description="4-aspartylphosphate" evidence="7">
    <location>
        <position position="59"/>
    </location>
</feature>
<dbReference type="Gene3D" id="2.40.50.1020">
    <property type="entry name" value="LytTr DNA-binding domain"/>
    <property type="match status" value="1"/>
</dbReference>
<dbReference type="InterPro" id="IPR046947">
    <property type="entry name" value="LytR-like"/>
</dbReference>
<evidence type="ECO:0000256" key="5">
    <source>
        <dbReference type="ARBA" id="ARBA00024867"/>
    </source>
</evidence>
<keyword evidence="7" id="KW-0597">Phosphoprotein</keyword>
<dbReference type="InterPro" id="IPR011006">
    <property type="entry name" value="CheY-like_superfamily"/>
</dbReference>
<dbReference type="GO" id="GO:0000156">
    <property type="term" value="F:phosphorelay response regulator activity"/>
    <property type="evidence" value="ECO:0007669"/>
    <property type="project" value="InterPro"/>
</dbReference>
<dbReference type="SMART" id="SM00448">
    <property type="entry name" value="REC"/>
    <property type="match status" value="1"/>
</dbReference>